<dbReference type="SUPFAM" id="SSF56176">
    <property type="entry name" value="FAD-binding/transporter-associated domain-like"/>
    <property type="match status" value="1"/>
</dbReference>
<evidence type="ECO:0000256" key="5">
    <source>
        <dbReference type="ARBA" id="ARBA00023002"/>
    </source>
</evidence>
<keyword evidence="5" id="KW-0560">Oxidoreductase</keyword>
<dbReference type="GO" id="GO:0050660">
    <property type="term" value="F:flavin adenine dinucleotide binding"/>
    <property type="evidence" value="ECO:0007669"/>
    <property type="project" value="InterPro"/>
</dbReference>
<evidence type="ECO:0000313" key="7">
    <source>
        <dbReference type="Proteomes" id="UP000244855"/>
    </source>
</evidence>
<proteinExistence type="inferred from homology"/>
<dbReference type="InterPro" id="IPR036318">
    <property type="entry name" value="FAD-bd_PCMH-like_sf"/>
</dbReference>
<dbReference type="Proteomes" id="UP000244855">
    <property type="component" value="Unassembled WGS sequence"/>
</dbReference>
<dbReference type="InterPro" id="IPR050416">
    <property type="entry name" value="FAD-linked_Oxidoreductase"/>
</dbReference>
<comment type="similarity">
    <text evidence="2">Belongs to the oxygen-dependent FAD-linked oxidoreductase family.</text>
</comment>
<evidence type="ECO:0000256" key="2">
    <source>
        <dbReference type="ARBA" id="ARBA00005466"/>
    </source>
</evidence>
<accession>A0A2V1DJG5</accession>
<keyword evidence="3" id="KW-0285">Flavoprotein</keyword>
<dbReference type="EMBL" id="KZ805416">
    <property type="protein sequence ID" value="PVH98312.1"/>
    <property type="molecule type" value="Genomic_DNA"/>
</dbReference>
<name>A0A2V1DJG5_9PLEO</name>
<protein>
    <submittedName>
        <fullName evidence="6">FAD-binding domain-containing protein</fullName>
    </submittedName>
</protein>
<sequence length="192" mass="20350">MASRTNIIRTVVFSFSSLYNFAHKNNLAIIGGISSTVGTAGGWISGGGHSQMSNAFGLGVDNVSQIKTVLPNGNPITANEFQNQDMWFALRGGGGGTFGVNYEMTSKALPATTRFTFASPLLSLAEATPSMQPVFDKLTASLGTSVSLNATVSNYGSFYESYERVFVPGVQLIAVATDLVFRVGCVLTMMHI</sequence>
<keyword evidence="4" id="KW-0274">FAD</keyword>
<dbReference type="STRING" id="97972.A0A2V1DJG5"/>
<gene>
    <name evidence="6" type="ORF">DM02DRAFT_673471</name>
</gene>
<evidence type="ECO:0000256" key="4">
    <source>
        <dbReference type="ARBA" id="ARBA00022827"/>
    </source>
</evidence>
<keyword evidence="7" id="KW-1185">Reference proteome</keyword>
<dbReference type="Gene3D" id="3.30.465.10">
    <property type="match status" value="1"/>
</dbReference>
<dbReference type="AlphaFoldDB" id="A0A2V1DJG5"/>
<organism evidence="6 7">
    <name type="scientific">Periconia macrospinosa</name>
    <dbReference type="NCBI Taxonomy" id="97972"/>
    <lineage>
        <taxon>Eukaryota</taxon>
        <taxon>Fungi</taxon>
        <taxon>Dikarya</taxon>
        <taxon>Ascomycota</taxon>
        <taxon>Pezizomycotina</taxon>
        <taxon>Dothideomycetes</taxon>
        <taxon>Pleosporomycetidae</taxon>
        <taxon>Pleosporales</taxon>
        <taxon>Massarineae</taxon>
        <taxon>Periconiaceae</taxon>
        <taxon>Periconia</taxon>
    </lineage>
</organism>
<dbReference type="PANTHER" id="PTHR42973:SF39">
    <property type="entry name" value="FAD-BINDING PCMH-TYPE DOMAIN-CONTAINING PROTEIN"/>
    <property type="match status" value="1"/>
</dbReference>
<evidence type="ECO:0000256" key="1">
    <source>
        <dbReference type="ARBA" id="ARBA00001974"/>
    </source>
</evidence>
<evidence type="ECO:0000256" key="3">
    <source>
        <dbReference type="ARBA" id="ARBA00022630"/>
    </source>
</evidence>
<dbReference type="GO" id="GO:0016491">
    <property type="term" value="F:oxidoreductase activity"/>
    <property type="evidence" value="ECO:0007669"/>
    <property type="project" value="UniProtKB-KW"/>
</dbReference>
<dbReference type="OrthoDB" id="9983560at2759"/>
<dbReference type="PANTHER" id="PTHR42973">
    <property type="entry name" value="BINDING OXIDOREDUCTASE, PUTATIVE (AFU_ORTHOLOGUE AFUA_1G17690)-RELATED"/>
    <property type="match status" value="1"/>
</dbReference>
<evidence type="ECO:0000313" key="6">
    <source>
        <dbReference type="EMBL" id="PVH98312.1"/>
    </source>
</evidence>
<reference evidence="6 7" key="1">
    <citation type="journal article" date="2018" name="Sci. Rep.">
        <title>Comparative genomics provides insights into the lifestyle and reveals functional heterogeneity of dark septate endophytic fungi.</title>
        <authorList>
            <person name="Knapp D.G."/>
            <person name="Nemeth J.B."/>
            <person name="Barry K."/>
            <person name="Hainaut M."/>
            <person name="Henrissat B."/>
            <person name="Johnson J."/>
            <person name="Kuo A."/>
            <person name="Lim J.H.P."/>
            <person name="Lipzen A."/>
            <person name="Nolan M."/>
            <person name="Ohm R.A."/>
            <person name="Tamas L."/>
            <person name="Grigoriev I.V."/>
            <person name="Spatafora J.W."/>
            <person name="Nagy L.G."/>
            <person name="Kovacs G.M."/>
        </authorList>
    </citation>
    <scope>NUCLEOTIDE SEQUENCE [LARGE SCALE GENOMIC DNA]</scope>
    <source>
        <strain evidence="6 7">DSE2036</strain>
    </source>
</reference>
<dbReference type="InterPro" id="IPR016169">
    <property type="entry name" value="FAD-bd_PCMH_sub2"/>
</dbReference>
<comment type="cofactor">
    <cofactor evidence="1">
        <name>FAD</name>
        <dbReference type="ChEBI" id="CHEBI:57692"/>
    </cofactor>
</comment>